<name>A0A9R1CZE0_9BACT</name>
<sequence>MAETLFKRKIYDKMLAWKKNSAGGTALLIEGPRRVGKSTIARTFAEEEYRSHVIIDFAKASSEEINLFNDISDLNMFFTRLMLLEGVSLYERQSVIIFDEVQEHPKARQAIKYLVEDGRYDYIETGSLISIHRNVDNIVIPSEEEPVSMYPMDYEEFKWVLGDTATIPLLRQMLEKRQSLGDAVNRKLMRDYRLYMLVGGMPQAVDKYIKTHDLSAVDRVKRGIIRIYEQDFHKLDKTDKAKALFKAIPAELHKNASRFQTTTIIGKISSNTSRGLVEMIEDSKTVNVAYHADDPNVGMELSTNKSSFKMYVCDTGLFVTLAFWDKDFTENIIYQKLLNDKLDTNLGYVYENAVAQAIASSGNKLFYYTWLDKNNHLYEIDFLLSRGFKLCPVEVKSSGYSTHASLDEFCQKYSERVSNRYLIYTKDLRKDGNTLLIPIYMAGLI</sequence>
<dbReference type="InterPro" id="IPR041682">
    <property type="entry name" value="AAA_14"/>
</dbReference>
<comment type="caution">
    <text evidence="3">The sequence shown here is derived from an EMBL/GenBank/DDBJ whole genome shotgun (WGS) entry which is preliminary data.</text>
</comment>
<evidence type="ECO:0000313" key="4">
    <source>
        <dbReference type="Proteomes" id="UP000825483"/>
    </source>
</evidence>
<feature type="domain" description="AAA" evidence="1">
    <location>
        <begin position="26"/>
        <end position="157"/>
    </location>
</feature>
<dbReference type="PANTHER" id="PTHR33295:SF7">
    <property type="entry name" value="ATPASE"/>
    <property type="match status" value="1"/>
</dbReference>
<dbReference type="PANTHER" id="PTHR33295">
    <property type="entry name" value="ATPASE"/>
    <property type="match status" value="1"/>
</dbReference>
<dbReference type="Pfam" id="PF13635">
    <property type="entry name" value="DUF4143"/>
    <property type="match status" value="1"/>
</dbReference>
<dbReference type="SUPFAM" id="SSF52540">
    <property type="entry name" value="P-loop containing nucleoside triphosphate hydrolases"/>
    <property type="match status" value="1"/>
</dbReference>
<feature type="domain" description="DUF4143" evidence="2">
    <location>
        <begin position="229"/>
        <end position="398"/>
    </location>
</feature>
<dbReference type="InterPro" id="IPR027417">
    <property type="entry name" value="P-loop_NTPase"/>
</dbReference>
<dbReference type="AlphaFoldDB" id="A0A9R1CZE0"/>
<evidence type="ECO:0000259" key="1">
    <source>
        <dbReference type="Pfam" id="PF13173"/>
    </source>
</evidence>
<accession>A0A9R1CZE0</accession>
<dbReference type="Gene3D" id="3.40.50.300">
    <property type="entry name" value="P-loop containing nucleotide triphosphate hydrolases"/>
    <property type="match status" value="1"/>
</dbReference>
<dbReference type="RefSeq" id="WP_223928526.1">
    <property type="nucleotide sequence ID" value="NZ_BPTU01000002.1"/>
</dbReference>
<dbReference type="GeneID" id="72466072"/>
<dbReference type="Proteomes" id="UP000825483">
    <property type="component" value="Unassembled WGS sequence"/>
</dbReference>
<evidence type="ECO:0000259" key="2">
    <source>
        <dbReference type="Pfam" id="PF13635"/>
    </source>
</evidence>
<dbReference type="InterPro" id="IPR025420">
    <property type="entry name" value="DUF4143"/>
</dbReference>
<dbReference type="Pfam" id="PF13173">
    <property type="entry name" value="AAA_14"/>
    <property type="match status" value="1"/>
</dbReference>
<evidence type="ECO:0000313" key="3">
    <source>
        <dbReference type="EMBL" id="GJG59883.1"/>
    </source>
</evidence>
<organism evidence="3 4">
    <name type="scientific">Prevotella lacticifex</name>
    <dbReference type="NCBI Taxonomy" id="2854755"/>
    <lineage>
        <taxon>Bacteria</taxon>
        <taxon>Pseudomonadati</taxon>
        <taxon>Bacteroidota</taxon>
        <taxon>Bacteroidia</taxon>
        <taxon>Bacteroidales</taxon>
        <taxon>Prevotellaceae</taxon>
        <taxon>Prevotella</taxon>
    </lineage>
</organism>
<gene>
    <name evidence="3" type="ORF">PRLR5076_27340</name>
</gene>
<protein>
    <submittedName>
        <fullName evidence="3">ATPase</fullName>
    </submittedName>
</protein>
<keyword evidence="4" id="KW-1185">Reference proteome</keyword>
<reference evidence="3" key="1">
    <citation type="journal article" date="2022" name="Int. J. Syst. Evol. Microbiol.">
        <title>Prevotella lacticifex sp. nov., isolated from the rumen of cows.</title>
        <authorList>
            <person name="Shinkai T."/>
            <person name="Ikeyama N."/>
            <person name="Kumagai M."/>
            <person name="Ohmori H."/>
            <person name="Sakamoto M."/>
            <person name="Ohkuma M."/>
            <person name="Mitsumori M."/>
        </authorList>
    </citation>
    <scope>NUCLEOTIDE SEQUENCE</scope>
    <source>
        <strain evidence="3">R5076</strain>
    </source>
</reference>
<dbReference type="EMBL" id="BPUB01000002">
    <property type="protein sequence ID" value="GJG59883.1"/>
    <property type="molecule type" value="Genomic_DNA"/>
</dbReference>
<proteinExistence type="predicted"/>